<accession>A0A226D602</accession>
<evidence type="ECO:0000256" key="8">
    <source>
        <dbReference type="SAM" id="Phobius"/>
    </source>
</evidence>
<evidence type="ECO:0000256" key="5">
    <source>
        <dbReference type="ARBA" id="ARBA00023136"/>
    </source>
</evidence>
<evidence type="ECO:0000313" key="9">
    <source>
        <dbReference type="EMBL" id="OXA39686.1"/>
    </source>
</evidence>
<keyword evidence="6 9" id="KW-0675">Receptor</keyword>
<comment type="caution">
    <text evidence="9">The sequence shown here is derived from an EMBL/GenBank/DDBJ whole genome shotgun (WGS) entry which is preliminary data.</text>
</comment>
<protein>
    <submittedName>
        <fullName evidence="9">Glutamate receptor 1</fullName>
    </submittedName>
</protein>
<keyword evidence="7" id="KW-0325">Glycoprotein</keyword>
<comment type="subcellular location">
    <subcellularLocation>
        <location evidence="1">Cell membrane</location>
        <topology evidence="1">Multi-pass membrane protein</topology>
    </subcellularLocation>
</comment>
<gene>
    <name evidence="9" type="ORF">Fcan01_25570</name>
</gene>
<evidence type="ECO:0000313" key="10">
    <source>
        <dbReference type="Proteomes" id="UP000198287"/>
    </source>
</evidence>
<evidence type="ECO:0000256" key="4">
    <source>
        <dbReference type="ARBA" id="ARBA00022989"/>
    </source>
</evidence>
<dbReference type="PANTHER" id="PTHR42643">
    <property type="entry name" value="IONOTROPIC RECEPTOR 20A-RELATED"/>
    <property type="match status" value="1"/>
</dbReference>
<feature type="transmembrane region" description="Helical" evidence="8">
    <location>
        <begin position="77"/>
        <end position="96"/>
    </location>
</feature>
<sequence length="327" mass="37089">MLQPIQHSHYGAFYKALEHNPMRNVHSKPFEILQANIVPNENSHSMPNWVWWITTFVTGQGCDLSSGRVRQAKFCTTFRICFAVGIMFGLFINILYSSTITSALSIPMSQIPSFHALITSGFKFTAHSESLPMQNILKTALSNHGAPLDVELVESASQISHLFQPAHRTATIAYFDYFYAEATLQNYSTDFICRNIRRVTISPNSKPIYSSFIAKKSSEFTEYFNYGLMRIREAGLHHKYTTEYDTFSSHQRCDEADNTDNSSGWDSVEVTDVYFLFYILLGGMVLALIALANENIDSVKKLVITWGENLSGLKINNTYSTNFLTRK</sequence>
<organism evidence="9 10">
    <name type="scientific">Folsomia candida</name>
    <name type="common">Springtail</name>
    <dbReference type="NCBI Taxonomy" id="158441"/>
    <lineage>
        <taxon>Eukaryota</taxon>
        <taxon>Metazoa</taxon>
        <taxon>Ecdysozoa</taxon>
        <taxon>Arthropoda</taxon>
        <taxon>Hexapoda</taxon>
        <taxon>Collembola</taxon>
        <taxon>Entomobryomorpha</taxon>
        <taxon>Isotomoidea</taxon>
        <taxon>Isotomidae</taxon>
        <taxon>Proisotominae</taxon>
        <taxon>Folsomia</taxon>
    </lineage>
</organism>
<dbReference type="EMBL" id="LNIX01000037">
    <property type="protein sequence ID" value="OXA39686.1"/>
    <property type="molecule type" value="Genomic_DNA"/>
</dbReference>
<name>A0A226D602_FOLCA</name>
<keyword evidence="2" id="KW-1003">Cell membrane</keyword>
<keyword evidence="10" id="KW-1185">Reference proteome</keyword>
<dbReference type="InterPro" id="IPR052192">
    <property type="entry name" value="Insect_Ionotropic_Sensory_Rcpt"/>
</dbReference>
<dbReference type="Proteomes" id="UP000198287">
    <property type="component" value="Unassembled WGS sequence"/>
</dbReference>
<keyword evidence="4 8" id="KW-1133">Transmembrane helix</keyword>
<keyword evidence="3 8" id="KW-0812">Transmembrane</keyword>
<evidence type="ECO:0000256" key="7">
    <source>
        <dbReference type="ARBA" id="ARBA00023180"/>
    </source>
</evidence>
<dbReference type="PANTHER" id="PTHR42643:SF24">
    <property type="entry name" value="IONOTROPIC RECEPTOR 60A"/>
    <property type="match status" value="1"/>
</dbReference>
<feature type="transmembrane region" description="Helical" evidence="8">
    <location>
        <begin position="273"/>
        <end position="292"/>
    </location>
</feature>
<reference evidence="9 10" key="1">
    <citation type="submission" date="2015-12" db="EMBL/GenBank/DDBJ databases">
        <title>The genome of Folsomia candida.</title>
        <authorList>
            <person name="Faddeeva A."/>
            <person name="Derks M.F."/>
            <person name="Anvar Y."/>
            <person name="Smit S."/>
            <person name="Van Straalen N."/>
            <person name="Roelofs D."/>
        </authorList>
    </citation>
    <scope>NUCLEOTIDE SEQUENCE [LARGE SCALE GENOMIC DNA]</scope>
    <source>
        <strain evidence="9 10">VU population</strain>
        <tissue evidence="9">Whole body</tissue>
    </source>
</reference>
<dbReference type="AlphaFoldDB" id="A0A226D602"/>
<evidence type="ECO:0000256" key="6">
    <source>
        <dbReference type="ARBA" id="ARBA00023170"/>
    </source>
</evidence>
<dbReference type="GO" id="GO:0005886">
    <property type="term" value="C:plasma membrane"/>
    <property type="evidence" value="ECO:0007669"/>
    <property type="project" value="UniProtKB-SubCell"/>
</dbReference>
<keyword evidence="5 8" id="KW-0472">Membrane</keyword>
<proteinExistence type="predicted"/>
<dbReference type="Gene3D" id="1.10.287.70">
    <property type="match status" value="1"/>
</dbReference>
<evidence type="ECO:0000256" key="2">
    <source>
        <dbReference type="ARBA" id="ARBA00022475"/>
    </source>
</evidence>
<evidence type="ECO:0000256" key="1">
    <source>
        <dbReference type="ARBA" id="ARBA00004651"/>
    </source>
</evidence>
<evidence type="ECO:0000256" key="3">
    <source>
        <dbReference type="ARBA" id="ARBA00022692"/>
    </source>
</evidence>